<dbReference type="RefSeq" id="WP_100509122.1">
    <property type="nucleotide sequence ID" value="NZ_CADILE010000014.1"/>
</dbReference>
<evidence type="ECO:0000313" key="1">
    <source>
        <dbReference type="EMBL" id="CAB3904559.1"/>
    </source>
</evidence>
<reference evidence="1 2" key="1">
    <citation type="submission" date="2020-04" db="EMBL/GenBank/DDBJ databases">
        <authorList>
            <person name="De Canck E."/>
        </authorList>
    </citation>
    <scope>NUCLEOTIDE SEQUENCE [LARGE SCALE GENOMIC DNA]</scope>
    <source>
        <strain evidence="1 2">LMG 3328</strain>
    </source>
</reference>
<protein>
    <submittedName>
        <fullName evidence="1">Uncharacterized protein</fullName>
    </submittedName>
</protein>
<organism evidence="1 2">
    <name type="scientific">Achromobacter ruhlandii</name>
    <dbReference type="NCBI Taxonomy" id="72557"/>
    <lineage>
        <taxon>Bacteria</taxon>
        <taxon>Pseudomonadati</taxon>
        <taxon>Pseudomonadota</taxon>
        <taxon>Betaproteobacteria</taxon>
        <taxon>Burkholderiales</taxon>
        <taxon>Alcaligenaceae</taxon>
        <taxon>Achromobacter</taxon>
    </lineage>
</organism>
<name>A0A2M9GT28_9BURK</name>
<dbReference type="EMBL" id="CADILE010000014">
    <property type="protein sequence ID" value="CAB3904559.1"/>
    <property type="molecule type" value="Genomic_DNA"/>
</dbReference>
<accession>A0A2M9GT28</accession>
<sequence>MNESIRKWFDWRGWTVALSAVAIVVTLAAILSPPFREFIAHPTTAAWAAAIATFLAAAIALLVASGEARRRKRDRIAMAALYAAHLTPKLHRFGQKLRTVSAAAPFYDDDDPALPRMHEELDGVGIDVSLEQLMHLVPLERQAAHRIARGLAIANMALEEISRIAEPRAQSQHYSLQLAGQLSAAADLIIVATETCEQLAAKFARAPSGEELYGDL</sequence>
<gene>
    <name evidence="1" type="ORF">LMG3328_04472</name>
</gene>
<dbReference type="AlphaFoldDB" id="A0A2M9GT28"/>
<dbReference type="Proteomes" id="UP000494122">
    <property type="component" value="Unassembled WGS sequence"/>
</dbReference>
<proteinExistence type="predicted"/>
<evidence type="ECO:0000313" key="2">
    <source>
        <dbReference type="Proteomes" id="UP000494122"/>
    </source>
</evidence>